<accession>A0A2N1PUS5</accession>
<dbReference type="InterPro" id="IPR007922">
    <property type="entry name" value="DciA-like"/>
</dbReference>
<proteinExistence type="predicted"/>
<evidence type="ECO:0000313" key="1">
    <source>
        <dbReference type="EMBL" id="PKK92066.1"/>
    </source>
</evidence>
<dbReference type="EMBL" id="PGXC01000001">
    <property type="protein sequence ID" value="PKK92066.1"/>
    <property type="molecule type" value="Genomic_DNA"/>
</dbReference>
<reference evidence="1 2" key="1">
    <citation type="journal article" date="2017" name="ISME J.">
        <title>Potential for microbial H2 and metal transformations associated with novel bacteria and archaea in deep terrestrial subsurface sediments.</title>
        <authorList>
            <person name="Hernsdorf A.W."/>
            <person name="Amano Y."/>
            <person name="Miyakawa K."/>
            <person name="Ise K."/>
            <person name="Suzuki Y."/>
            <person name="Anantharaman K."/>
            <person name="Probst A."/>
            <person name="Burstein D."/>
            <person name="Thomas B.C."/>
            <person name="Banfield J.F."/>
        </authorList>
    </citation>
    <scope>NUCLEOTIDE SEQUENCE [LARGE SCALE GENOMIC DNA]</scope>
    <source>
        <strain evidence="1">HGW-Wallbacteria-1</strain>
    </source>
</reference>
<dbReference type="AlphaFoldDB" id="A0A2N1PUS5"/>
<sequence length="302" mass="33354">MAERKKGKFHGPVPLSGAMPRVTVKNRTSIPGKALQDAWVAYFGNFAAYAMPVGISDGVLDIVVESSAALMGIRGLYKKILGCFSRVFGQEVVSRIRFKVDPAALEALRPLRNIGLSDESVEGRTEPPEDAVLTAEMEKNLSGNPELLAAFGEFYRKCSQVQHRLTAGGWKPCRECKVLTPSTYCPACMEEHRQKALREADALISKCPWVSFEEVAGRVSELTIVDFIALRERKADQARTRMMDLMFKVANQMTRDNISALTAAASDYILLSRGVDPAALTPDLMLECLPKEVCRILALSRR</sequence>
<evidence type="ECO:0008006" key="3">
    <source>
        <dbReference type="Google" id="ProtNLM"/>
    </source>
</evidence>
<dbReference type="Pfam" id="PF05258">
    <property type="entry name" value="DciA"/>
    <property type="match status" value="1"/>
</dbReference>
<comment type="caution">
    <text evidence="1">The sequence shown here is derived from an EMBL/GenBank/DDBJ whole genome shotgun (WGS) entry which is preliminary data.</text>
</comment>
<protein>
    <recommendedName>
        <fullName evidence="3">DUF721 domain-containing protein</fullName>
    </recommendedName>
</protein>
<dbReference type="Proteomes" id="UP000233256">
    <property type="component" value="Unassembled WGS sequence"/>
</dbReference>
<organism evidence="1 2">
    <name type="scientific">Candidatus Wallbacteria bacterium HGW-Wallbacteria-1</name>
    <dbReference type="NCBI Taxonomy" id="2013854"/>
    <lineage>
        <taxon>Bacteria</taxon>
        <taxon>Candidatus Walliibacteriota</taxon>
    </lineage>
</organism>
<name>A0A2N1PUS5_9BACT</name>
<gene>
    <name evidence="1" type="ORF">CVV64_01220</name>
</gene>
<evidence type="ECO:0000313" key="2">
    <source>
        <dbReference type="Proteomes" id="UP000233256"/>
    </source>
</evidence>